<dbReference type="Pfam" id="PF11026">
    <property type="entry name" value="DUF2721"/>
    <property type="match status" value="1"/>
</dbReference>
<keyword evidence="1" id="KW-0472">Membrane</keyword>
<dbReference type="RefSeq" id="WP_105531024.1">
    <property type="nucleotide sequence ID" value="NZ_PUGF01000004.1"/>
</dbReference>
<accession>A0A2S9H2J4</accession>
<keyword evidence="1" id="KW-0812">Transmembrane</keyword>
<sequence length="152" mass="16940">MNIQLDDIGKIIQLSIAPVFMLSGVGTHLIVLTNRLARIIDRSRKLEETLTPEALHHDIELDELYARSHLINRSITLSCLCALLICLVIATLFVSDALEIALAKPIASMFVLGILSLIGSFVYFLREIFVATRTLERDRLRRGGGIIRSDQA</sequence>
<proteinExistence type="predicted"/>
<gene>
    <name evidence="2" type="ORF">S2091_1353</name>
</gene>
<feature type="transmembrane region" description="Helical" evidence="1">
    <location>
        <begin position="12"/>
        <end position="32"/>
    </location>
</feature>
<feature type="transmembrane region" description="Helical" evidence="1">
    <location>
        <begin position="106"/>
        <end position="125"/>
    </location>
</feature>
<keyword evidence="1" id="KW-1133">Transmembrane helix</keyword>
<comment type="caution">
    <text evidence="2">The sequence shown here is derived from an EMBL/GenBank/DDBJ whole genome shotgun (WGS) entry which is preliminary data.</text>
</comment>
<name>A0A2S9H2J4_9BURK</name>
<dbReference type="AlphaFoldDB" id="A0A2S9H2J4"/>
<protein>
    <recommendedName>
        <fullName evidence="4">DUF2721 domain-containing protein</fullName>
    </recommendedName>
</protein>
<evidence type="ECO:0000313" key="2">
    <source>
        <dbReference type="EMBL" id="PRC94180.1"/>
    </source>
</evidence>
<reference evidence="2 3" key="1">
    <citation type="submission" date="2018-02" db="EMBL/GenBank/DDBJ databases">
        <title>Solimicrobium silvestre gen. nov., sp. nov., isolated from alpine forest soil.</title>
        <authorList>
            <person name="Margesin R."/>
            <person name="Albuquerque L."/>
            <person name="Zhang D.-C."/>
            <person name="Froufe H.J.C."/>
            <person name="Severino R."/>
            <person name="Roxo I."/>
            <person name="Egas C."/>
            <person name="Da Costa M.S."/>
        </authorList>
    </citation>
    <scope>NUCLEOTIDE SEQUENCE [LARGE SCALE GENOMIC DNA]</scope>
    <source>
        <strain evidence="2 3">S20-91</strain>
    </source>
</reference>
<dbReference type="OrthoDB" id="5465259at2"/>
<dbReference type="EMBL" id="PUGF01000004">
    <property type="protein sequence ID" value="PRC94180.1"/>
    <property type="molecule type" value="Genomic_DNA"/>
</dbReference>
<evidence type="ECO:0000313" key="3">
    <source>
        <dbReference type="Proteomes" id="UP000237839"/>
    </source>
</evidence>
<keyword evidence="3" id="KW-1185">Reference proteome</keyword>
<dbReference type="InterPro" id="IPR021279">
    <property type="entry name" value="DUF2721"/>
</dbReference>
<organism evidence="2 3">
    <name type="scientific">Solimicrobium silvestre</name>
    <dbReference type="NCBI Taxonomy" id="2099400"/>
    <lineage>
        <taxon>Bacteria</taxon>
        <taxon>Pseudomonadati</taxon>
        <taxon>Pseudomonadota</taxon>
        <taxon>Betaproteobacteria</taxon>
        <taxon>Burkholderiales</taxon>
        <taxon>Oxalobacteraceae</taxon>
        <taxon>Solimicrobium</taxon>
    </lineage>
</organism>
<feature type="transmembrane region" description="Helical" evidence="1">
    <location>
        <begin position="75"/>
        <end position="94"/>
    </location>
</feature>
<evidence type="ECO:0000256" key="1">
    <source>
        <dbReference type="SAM" id="Phobius"/>
    </source>
</evidence>
<evidence type="ECO:0008006" key="4">
    <source>
        <dbReference type="Google" id="ProtNLM"/>
    </source>
</evidence>
<dbReference type="Proteomes" id="UP000237839">
    <property type="component" value="Unassembled WGS sequence"/>
</dbReference>